<dbReference type="Proteomes" id="UP000799779">
    <property type="component" value="Unassembled WGS sequence"/>
</dbReference>
<evidence type="ECO:0000313" key="2">
    <source>
        <dbReference type="EMBL" id="KAF2000497.1"/>
    </source>
</evidence>
<dbReference type="AlphaFoldDB" id="A0A6A5WGF2"/>
<feature type="region of interest" description="Disordered" evidence="1">
    <location>
        <begin position="1"/>
        <end position="88"/>
    </location>
</feature>
<feature type="compositionally biased region" description="Polar residues" evidence="1">
    <location>
        <begin position="41"/>
        <end position="53"/>
    </location>
</feature>
<reference evidence="2" key="1">
    <citation type="journal article" date="2020" name="Stud. Mycol.">
        <title>101 Dothideomycetes genomes: a test case for predicting lifestyles and emergence of pathogens.</title>
        <authorList>
            <person name="Haridas S."/>
            <person name="Albert R."/>
            <person name="Binder M."/>
            <person name="Bloem J."/>
            <person name="Labutti K."/>
            <person name="Salamov A."/>
            <person name="Andreopoulos B."/>
            <person name="Baker S."/>
            <person name="Barry K."/>
            <person name="Bills G."/>
            <person name="Bluhm B."/>
            <person name="Cannon C."/>
            <person name="Castanera R."/>
            <person name="Culley D."/>
            <person name="Daum C."/>
            <person name="Ezra D."/>
            <person name="Gonzalez J."/>
            <person name="Henrissat B."/>
            <person name="Kuo A."/>
            <person name="Liang C."/>
            <person name="Lipzen A."/>
            <person name="Lutzoni F."/>
            <person name="Magnuson J."/>
            <person name="Mondo S."/>
            <person name="Nolan M."/>
            <person name="Ohm R."/>
            <person name="Pangilinan J."/>
            <person name="Park H.-J."/>
            <person name="Ramirez L."/>
            <person name="Alfaro M."/>
            <person name="Sun H."/>
            <person name="Tritt A."/>
            <person name="Yoshinaga Y."/>
            <person name="Zwiers L.-H."/>
            <person name="Turgeon B."/>
            <person name="Goodwin S."/>
            <person name="Spatafora J."/>
            <person name="Crous P."/>
            <person name="Grigoriev I."/>
        </authorList>
    </citation>
    <scope>NUCLEOTIDE SEQUENCE</scope>
    <source>
        <strain evidence="2">CBS 123094</strain>
    </source>
</reference>
<organism evidence="2 3">
    <name type="scientific">Amniculicola lignicola CBS 123094</name>
    <dbReference type="NCBI Taxonomy" id="1392246"/>
    <lineage>
        <taxon>Eukaryota</taxon>
        <taxon>Fungi</taxon>
        <taxon>Dikarya</taxon>
        <taxon>Ascomycota</taxon>
        <taxon>Pezizomycotina</taxon>
        <taxon>Dothideomycetes</taxon>
        <taxon>Pleosporomycetidae</taxon>
        <taxon>Pleosporales</taxon>
        <taxon>Amniculicolaceae</taxon>
        <taxon>Amniculicola</taxon>
    </lineage>
</organism>
<evidence type="ECO:0000313" key="3">
    <source>
        <dbReference type="Proteomes" id="UP000799779"/>
    </source>
</evidence>
<gene>
    <name evidence="2" type="ORF">P154DRAFT_195835</name>
</gene>
<evidence type="ECO:0000256" key="1">
    <source>
        <dbReference type="SAM" id="MobiDB-lite"/>
    </source>
</evidence>
<keyword evidence="3" id="KW-1185">Reference proteome</keyword>
<proteinExistence type="predicted"/>
<accession>A0A6A5WGF2</accession>
<protein>
    <submittedName>
        <fullName evidence="2">Uncharacterized protein</fullName>
    </submittedName>
</protein>
<sequence length="88" mass="9915">MSERKTIPLPPRDPARTRGGEEAKTISQNTRQAKQPKGLFKTQSQTGKRTSMIKSIYKHNTDAEPLTMESQSHPKTHTKTLLKKSPES</sequence>
<feature type="compositionally biased region" description="Basic and acidic residues" evidence="1">
    <location>
        <begin position="13"/>
        <end position="24"/>
    </location>
</feature>
<name>A0A6A5WGF2_9PLEO</name>
<dbReference type="EMBL" id="ML977588">
    <property type="protein sequence ID" value="KAF2000497.1"/>
    <property type="molecule type" value="Genomic_DNA"/>
</dbReference>